<dbReference type="Proteomes" id="UP000007800">
    <property type="component" value="Unassembled WGS sequence"/>
</dbReference>
<sequence length="156" mass="17901">MSADIVVVIILFLTALGVLHLLHKAAMWSFRNTLDRLDKRLTRVQQDSKASSVGIERQQEKMIINMNEKIEALSSRLEVLEREQKVVLQALTNVQQDHKTFQHDRAKIMIEFVDQRRIMQQHMARLKEARLKRKDNPGKTKSGKGGGGKGKEDACR</sequence>
<protein>
    <submittedName>
        <fullName evidence="4">Uncharacterized protein</fullName>
    </submittedName>
</protein>
<feature type="coiled-coil region" evidence="1">
    <location>
        <begin position="63"/>
        <end position="90"/>
    </location>
</feature>
<feature type="transmembrane region" description="Helical" evidence="3">
    <location>
        <begin position="6"/>
        <end position="22"/>
    </location>
</feature>
<evidence type="ECO:0000313" key="5">
    <source>
        <dbReference type="Proteomes" id="UP000007800"/>
    </source>
</evidence>
<dbReference type="RefSeq" id="XP_002767501.1">
    <property type="nucleotide sequence ID" value="XM_002767455.1"/>
</dbReference>
<evidence type="ECO:0000256" key="1">
    <source>
        <dbReference type="SAM" id="Coils"/>
    </source>
</evidence>
<keyword evidence="3" id="KW-1133">Transmembrane helix</keyword>
<dbReference type="AlphaFoldDB" id="C5LSH8"/>
<dbReference type="InParanoid" id="C5LSH8"/>
<gene>
    <name evidence="4" type="ORF">Pmar_PMAR017077</name>
</gene>
<accession>C5LSH8</accession>
<name>C5LSH8_PERM5</name>
<evidence type="ECO:0000256" key="2">
    <source>
        <dbReference type="SAM" id="MobiDB-lite"/>
    </source>
</evidence>
<feature type="compositionally biased region" description="Basic and acidic residues" evidence="2">
    <location>
        <begin position="128"/>
        <end position="138"/>
    </location>
</feature>
<keyword evidence="3" id="KW-0472">Membrane</keyword>
<dbReference type="GeneID" id="9049961"/>
<keyword evidence="5" id="KW-1185">Reference proteome</keyword>
<keyword evidence="3" id="KW-0812">Transmembrane</keyword>
<feature type="region of interest" description="Disordered" evidence="2">
    <location>
        <begin position="128"/>
        <end position="156"/>
    </location>
</feature>
<organism evidence="5">
    <name type="scientific">Perkinsus marinus (strain ATCC 50983 / TXsc)</name>
    <dbReference type="NCBI Taxonomy" id="423536"/>
    <lineage>
        <taxon>Eukaryota</taxon>
        <taxon>Sar</taxon>
        <taxon>Alveolata</taxon>
        <taxon>Perkinsozoa</taxon>
        <taxon>Perkinsea</taxon>
        <taxon>Perkinsida</taxon>
        <taxon>Perkinsidae</taxon>
        <taxon>Perkinsus</taxon>
    </lineage>
</organism>
<keyword evidence="1" id="KW-0175">Coiled coil</keyword>
<proteinExistence type="predicted"/>
<evidence type="ECO:0000256" key="3">
    <source>
        <dbReference type="SAM" id="Phobius"/>
    </source>
</evidence>
<reference evidence="4 5" key="1">
    <citation type="submission" date="2008-07" db="EMBL/GenBank/DDBJ databases">
        <authorList>
            <person name="El-Sayed N."/>
            <person name="Caler E."/>
            <person name="Inman J."/>
            <person name="Amedeo P."/>
            <person name="Hass B."/>
            <person name="Wortman J."/>
        </authorList>
    </citation>
    <scope>NUCLEOTIDE SEQUENCE [LARGE SCALE GENOMIC DNA]</scope>
    <source>
        <strain evidence="5">ATCC 50983 / TXsc</strain>
    </source>
</reference>
<dbReference type="OrthoDB" id="10449357at2759"/>
<evidence type="ECO:0000313" key="4">
    <source>
        <dbReference type="EMBL" id="EER00219.1"/>
    </source>
</evidence>
<dbReference type="EMBL" id="GG685191">
    <property type="protein sequence ID" value="EER00219.1"/>
    <property type="molecule type" value="Genomic_DNA"/>
</dbReference>